<evidence type="ECO:0000313" key="2">
    <source>
        <dbReference type="EMBL" id="GAA3621789.1"/>
    </source>
</evidence>
<feature type="region of interest" description="Disordered" evidence="1">
    <location>
        <begin position="41"/>
        <end position="73"/>
    </location>
</feature>
<evidence type="ECO:0000313" key="3">
    <source>
        <dbReference type="Proteomes" id="UP001501074"/>
    </source>
</evidence>
<dbReference type="Proteomes" id="UP001501074">
    <property type="component" value="Unassembled WGS sequence"/>
</dbReference>
<reference evidence="3" key="1">
    <citation type="journal article" date="2019" name="Int. J. Syst. Evol. Microbiol.">
        <title>The Global Catalogue of Microorganisms (GCM) 10K type strain sequencing project: providing services to taxonomists for standard genome sequencing and annotation.</title>
        <authorList>
            <consortium name="The Broad Institute Genomics Platform"/>
            <consortium name="The Broad Institute Genome Sequencing Center for Infectious Disease"/>
            <person name="Wu L."/>
            <person name="Ma J."/>
        </authorList>
    </citation>
    <scope>NUCLEOTIDE SEQUENCE [LARGE SCALE GENOMIC DNA]</scope>
    <source>
        <strain evidence="3">JCM 16902</strain>
    </source>
</reference>
<protein>
    <submittedName>
        <fullName evidence="2">Uncharacterized protein</fullName>
    </submittedName>
</protein>
<comment type="caution">
    <text evidence="2">The sequence shown here is derived from an EMBL/GenBank/DDBJ whole genome shotgun (WGS) entry which is preliminary data.</text>
</comment>
<dbReference type="EMBL" id="BAAAZO010000008">
    <property type="protein sequence ID" value="GAA3621789.1"/>
    <property type="molecule type" value="Genomic_DNA"/>
</dbReference>
<gene>
    <name evidence="2" type="ORF">GCM10022223_43370</name>
</gene>
<keyword evidence="3" id="KW-1185">Reference proteome</keyword>
<name>A0ABP7A0H2_9ACTN</name>
<sequence length="73" mass="8037">MQSSKRVGSGLVIVLNDPRLGSSGANESRQEDVPRFRFFDERDGSTSEEVRDGRCAPPFGLVPGKRPFVEQGQ</sequence>
<feature type="compositionally biased region" description="Basic and acidic residues" evidence="1">
    <location>
        <begin position="41"/>
        <end position="54"/>
    </location>
</feature>
<proteinExistence type="predicted"/>
<accession>A0ABP7A0H2</accession>
<evidence type="ECO:0000256" key="1">
    <source>
        <dbReference type="SAM" id="MobiDB-lite"/>
    </source>
</evidence>
<organism evidence="2 3">
    <name type="scientific">Kineosporia mesophila</name>
    <dbReference type="NCBI Taxonomy" id="566012"/>
    <lineage>
        <taxon>Bacteria</taxon>
        <taxon>Bacillati</taxon>
        <taxon>Actinomycetota</taxon>
        <taxon>Actinomycetes</taxon>
        <taxon>Kineosporiales</taxon>
        <taxon>Kineosporiaceae</taxon>
        <taxon>Kineosporia</taxon>
    </lineage>
</organism>